<dbReference type="InterPro" id="IPR013332">
    <property type="entry name" value="KPR_N"/>
</dbReference>
<dbReference type="RefSeq" id="WP_051210412.1">
    <property type="nucleotide sequence ID" value="NZ_CP015108.1"/>
</dbReference>
<dbReference type="InterPro" id="IPR036291">
    <property type="entry name" value="NAD(P)-bd_dom_sf"/>
</dbReference>
<proteinExistence type="inferred from homology"/>
<evidence type="ECO:0000313" key="14">
    <source>
        <dbReference type="EMBL" id="ARF15235.1"/>
    </source>
</evidence>
<evidence type="ECO:0000256" key="11">
    <source>
        <dbReference type="RuleBase" id="RU362068"/>
    </source>
</evidence>
<dbReference type="InterPro" id="IPR050838">
    <property type="entry name" value="Ketopantoate_reductase"/>
</dbReference>
<evidence type="ECO:0000256" key="7">
    <source>
        <dbReference type="ARBA" id="ARBA00022857"/>
    </source>
</evidence>
<dbReference type="Gene3D" id="3.40.50.720">
    <property type="entry name" value="NAD(P)-binding Rossmann-like Domain"/>
    <property type="match status" value="1"/>
</dbReference>
<evidence type="ECO:0000256" key="2">
    <source>
        <dbReference type="ARBA" id="ARBA00004994"/>
    </source>
</evidence>
<dbReference type="PANTHER" id="PTHR43765:SF2">
    <property type="entry name" value="2-DEHYDROPANTOATE 2-REDUCTASE"/>
    <property type="match status" value="1"/>
</dbReference>
<dbReference type="SUPFAM" id="SSF51735">
    <property type="entry name" value="NAD(P)-binding Rossmann-fold domains"/>
    <property type="match status" value="1"/>
</dbReference>
<keyword evidence="7 11" id="KW-0521">NADP</keyword>
<dbReference type="Proteomes" id="UP000192486">
    <property type="component" value="Chromosome"/>
</dbReference>
<evidence type="ECO:0000256" key="9">
    <source>
        <dbReference type="ARBA" id="ARBA00032024"/>
    </source>
</evidence>
<dbReference type="InterPro" id="IPR013328">
    <property type="entry name" value="6PGD_dom2"/>
</dbReference>
<evidence type="ECO:0000256" key="3">
    <source>
        <dbReference type="ARBA" id="ARBA00007870"/>
    </source>
</evidence>
<comment type="function">
    <text evidence="1 11">Catalyzes the NADPH-dependent reduction of ketopantoate into pantoic acid.</text>
</comment>
<dbReference type="Pfam" id="PF02558">
    <property type="entry name" value="ApbA"/>
    <property type="match status" value="1"/>
</dbReference>
<evidence type="ECO:0000259" key="13">
    <source>
        <dbReference type="Pfam" id="PF08546"/>
    </source>
</evidence>
<evidence type="ECO:0000256" key="4">
    <source>
        <dbReference type="ARBA" id="ARBA00013014"/>
    </source>
</evidence>
<gene>
    <name evidence="14" type="ORF">SporoS204_14380</name>
</gene>
<comment type="catalytic activity">
    <reaction evidence="10 11">
        <text>(R)-pantoate + NADP(+) = 2-dehydropantoate + NADPH + H(+)</text>
        <dbReference type="Rhea" id="RHEA:16233"/>
        <dbReference type="ChEBI" id="CHEBI:11561"/>
        <dbReference type="ChEBI" id="CHEBI:15378"/>
        <dbReference type="ChEBI" id="CHEBI:15980"/>
        <dbReference type="ChEBI" id="CHEBI:57783"/>
        <dbReference type="ChEBI" id="CHEBI:58349"/>
        <dbReference type="EC" id="1.1.1.169"/>
    </reaction>
</comment>
<keyword evidence="6 11" id="KW-0566">Pantothenate biosynthesis</keyword>
<dbReference type="InterPro" id="IPR013752">
    <property type="entry name" value="KPA_reductase"/>
</dbReference>
<dbReference type="Pfam" id="PF08546">
    <property type="entry name" value="ApbA_C"/>
    <property type="match status" value="1"/>
</dbReference>
<dbReference type="SUPFAM" id="SSF48179">
    <property type="entry name" value="6-phosphogluconate dehydrogenase C-terminal domain-like"/>
    <property type="match status" value="1"/>
</dbReference>
<evidence type="ECO:0000256" key="5">
    <source>
        <dbReference type="ARBA" id="ARBA00019465"/>
    </source>
</evidence>
<dbReference type="EC" id="1.1.1.169" evidence="4 11"/>
<evidence type="ECO:0000256" key="6">
    <source>
        <dbReference type="ARBA" id="ARBA00022655"/>
    </source>
</evidence>
<organism evidence="14 15">
    <name type="scientific">Sporosarcina ureae</name>
    <dbReference type="NCBI Taxonomy" id="1571"/>
    <lineage>
        <taxon>Bacteria</taxon>
        <taxon>Bacillati</taxon>
        <taxon>Bacillota</taxon>
        <taxon>Bacilli</taxon>
        <taxon>Bacillales</taxon>
        <taxon>Caryophanaceae</taxon>
        <taxon>Sporosarcina</taxon>
    </lineage>
</organism>
<evidence type="ECO:0000313" key="15">
    <source>
        <dbReference type="Proteomes" id="UP000192486"/>
    </source>
</evidence>
<comment type="similarity">
    <text evidence="3 11">Belongs to the ketopantoate reductase family.</text>
</comment>
<evidence type="ECO:0000256" key="10">
    <source>
        <dbReference type="ARBA" id="ARBA00048793"/>
    </source>
</evidence>
<dbReference type="NCBIfam" id="TIGR00745">
    <property type="entry name" value="apbA_panE"/>
    <property type="match status" value="1"/>
</dbReference>
<name>A0ABN4YTR8_SPOUR</name>
<dbReference type="EMBL" id="CP015108">
    <property type="protein sequence ID" value="ARF15235.1"/>
    <property type="molecule type" value="Genomic_DNA"/>
</dbReference>
<dbReference type="InterPro" id="IPR003710">
    <property type="entry name" value="ApbA"/>
</dbReference>
<keyword evidence="8 11" id="KW-0560">Oxidoreductase</keyword>
<evidence type="ECO:0000256" key="1">
    <source>
        <dbReference type="ARBA" id="ARBA00002919"/>
    </source>
</evidence>
<evidence type="ECO:0000256" key="8">
    <source>
        <dbReference type="ARBA" id="ARBA00023002"/>
    </source>
</evidence>
<comment type="pathway">
    <text evidence="2 11">Cofactor biosynthesis; (R)-pantothenate biosynthesis; (R)-pantoate from 3-methyl-2-oxobutanoate: step 2/2.</text>
</comment>
<protein>
    <recommendedName>
        <fullName evidence="5 11">2-dehydropantoate 2-reductase</fullName>
        <ecNumber evidence="4 11">1.1.1.169</ecNumber>
    </recommendedName>
    <alternativeName>
        <fullName evidence="9 11">Ketopantoate reductase</fullName>
    </alternativeName>
</protein>
<evidence type="ECO:0000259" key="12">
    <source>
        <dbReference type="Pfam" id="PF02558"/>
    </source>
</evidence>
<sequence length="297" mass="33513">MRFVVVGAGSIGLLIGSYLAQHQANVTFWVRREEQAEHLRSGLVRRPENFTYEVDSTIHIEELPTDALWIIAVKYDALPVVLSEISALPVQPDLLFIQNGIGHLSLIKQYSLGHVSFATVEHGAARIDDRTVSHNGMGPINIVENDRIAPIIQWMQEIDPQNFPITTQQNAKQLLFRKVLINCAINPLTALLEIRNGLLLENPYFHLLFRQLCEELLSNFEEYSDLLSYSDIEEVCRKTAYNQSSMLVDRIKGRNMEIETILTAVLKEINQKGGRAPFLQMLETALLGINRSECGGC</sequence>
<accession>A0ABN4YTR8</accession>
<feature type="domain" description="Ketopantoate reductase N-terminal" evidence="12">
    <location>
        <begin position="4"/>
        <end position="144"/>
    </location>
</feature>
<dbReference type="Gene3D" id="1.10.1040.10">
    <property type="entry name" value="N-(1-d-carboxylethyl)-l-norvaline Dehydrogenase, domain 2"/>
    <property type="match status" value="1"/>
</dbReference>
<feature type="domain" description="Ketopantoate reductase C-terminal" evidence="13">
    <location>
        <begin position="172"/>
        <end position="285"/>
    </location>
</feature>
<dbReference type="PANTHER" id="PTHR43765">
    <property type="entry name" value="2-DEHYDROPANTOATE 2-REDUCTASE-RELATED"/>
    <property type="match status" value="1"/>
</dbReference>
<reference evidence="14 15" key="1">
    <citation type="submission" date="2016-04" db="EMBL/GenBank/DDBJ databases">
        <title>Comparative Genomics and Epigenetics of Sporosarcina ureae.</title>
        <authorList>
            <person name="Oliver A.S."/>
            <person name="Cooper K.K."/>
        </authorList>
    </citation>
    <scope>NUCLEOTIDE SEQUENCE [LARGE SCALE GENOMIC DNA]</scope>
    <source>
        <strain evidence="14 15">S204</strain>
    </source>
</reference>
<dbReference type="InterPro" id="IPR008927">
    <property type="entry name" value="6-PGluconate_DH-like_C_sf"/>
</dbReference>
<keyword evidence="15" id="KW-1185">Reference proteome</keyword>